<dbReference type="RefSeq" id="WP_012954200.1">
    <property type="nucleotide sequence ID" value="NC_013771.1"/>
</dbReference>
<sequence length="241" mass="27758">MPLPIKSSLIIGLPVHLSIDYAGWLIECLEEHKGIHVVTLNAEMAMLANQDSKLAKIIESSQLVIPDGAGITLSLRLNGIYQERCPGIQLAETLIKTLGSEKNKCLIAFYGGKPEVAKRSAEKWLQRIPQIDILTRHGYLSSAEEEEWKKTLFTKQPKLILVGLGVPQQEKWIYENKNLCPESVWIGVGGSFDIWSENKSRAPLWLQNNNLEWLFRLYQEPWRWKRMLIIPKFFIKVFFNW</sequence>
<dbReference type="Proteomes" id="UP000001405">
    <property type="component" value="Chromosome"/>
</dbReference>
<dbReference type="HOGENOM" id="CLU_063203_3_1_3"/>
<dbReference type="Pfam" id="PF03808">
    <property type="entry name" value="Glyco_tran_WecG"/>
    <property type="match status" value="1"/>
</dbReference>
<keyword evidence="1" id="KW-0328">Glycosyltransferase</keyword>
<dbReference type="KEGG" id="cyu:UCYN_08220"/>
<evidence type="ECO:0000313" key="3">
    <source>
        <dbReference type="EMBL" id="ADB95513.1"/>
    </source>
</evidence>
<accession>D3EPW3</accession>
<dbReference type="OrthoDB" id="9771846at2"/>
<dbReference type="CDD" id="cd06533">
    <property type="entry name" value="Glyco_transf_WecG_TagA"/>
    <property type="match status" value="1"/>
</dbReference>
<reference evidence="3 4" key="1">
    <citation type="journal article" date="2010" name="Nature">
        <title>Metabolic streamlining in an open-ocean nitrogen-fixing cyanobacterium.</title>
        <authorList>
            <person name="Tripp H.J."/>
            <person name="Bench S.R."/>
            <person name="Turk K.A."/>
            <person name="Foster R.A."/>
            <person name="Desany B.A."/>
            <person name="Niazi F."/>
            <person name="Affourtit J.P."/>
            <person name="Zehr J.P."/>
        </authorList>
    </citation>
    <scope>NUCLEOTIDE SEQUENCE [LARGE SCALE GENOMIC DNA]</scope>
    <source>
        <strain evidence="4">ALOHA</strain>
    </source>
</reference>
<evidence type="ECO:0000256" key="2">
    <source>
        <dbReference type="ARBA" id="ARBA00022679"/>
    </source>
</evidence>
<keyword evidence="4" id="KW-1185">Reference proteome</keyword>
<dbReference type="PANTHER" id="PTHR34136:SF1">
    <property type="entry name" value="UDP-N-ACETYL-D-MANNOSAMINURONIC ACID TRANSFERASE"/>
    <property type="match status" value="1"/>
</dbReference>
<dbReference type="STRING" id="1453429.UCYN_08220"/>
<dbReference type="PANTHER" id="PTHR34136">
    <property type="match status" value="1"/>
</dbReference>
<dbReference type="NCBIfam" id="TIGR00696">
    <property type="entry name" value="wecG_tagA_cpsF"/>
    <property type="match status" value="1"/>
</dbReference>
<dbReference type="CAZy" id="GT26">
    <property type="family name" value="Glycosyltransferase Family 26"/>
</dbReference>
<evidence type="ECO:0000256" key="1">
    <source>
        <dbReference type="ARBA" id="ARBA00022676"/>
    </source>
</evidence>
<dbReference type="InterPro" id="IPR004629">
    <property type="entry name" value="WecG_TagA_CpsF"/>
</dbReference>
<gene>
    <name evidence="3" type="ordered locus">UCYN_08220</name>
</gene>
<evidence type="ECO:0000313" key="4">
    <source>
        <dbReference type="Proteomes" id="UP000001405"/>
    </source>
</evidence>
<name>D3EPW3_ATETH</name>
<organism evidence="4">
    <name type="scientific">Atelocyanobacterium thalassa (isolate ALOHA)</name>
    <dbReference type="NCBI Taxonomy" id="1453429"/>
    <lineage>
        <taxon>Bacteria</taxon>
        <taxon>Bacillati</taxon>
        <taxon>Cyanobacteriota</taxon>
        <taxon>Cyanophyceae</taxon>
        <taxon>Oscillatoriophycideae</taxon>
        <taxon>Chroococcales</taxon>
        <taxon>Aphanothecaceae</taxon>
        <taxon>Candidatus Atelocyanobacterium</taxon>
        <taxon>Candidatus Atelocyanobacterium thalassae</taxon>
    </lineage>
</organism>
<dbReference type="GO" id="GO:0016758">
    <property type="term" value="F:hexosyltransferase activity"/>
    <property type="evidence" value="ECO:0007669"/>
    <property type="project" value="TreeGrafter"/>
</dbReference>
<protein>
    <submittedName>
        <fullName evidence="3">N-acetylmannosaminyltransferase</fullName>
    </submittedName>
</protein>
<dbReference type="EMBL" id="CP001842">
    <property type="protein sequence ID" value="ADB95513.1"/>
    <property type="molecule type" value="Genomic_DNA"/>
</dbReference>
<keyword evidence="2 3" id="KW-0808">Transferase</keyword>
<proteinExistence type="predicted"/>
<dbReference type="AlphaFoldDB" id="D3EPW3"/>